<dbReference type="GeneID" id="93780434"/>
<evidence type="ECO:0000256" key="15">
    <source>
        <dbReference type="RuleBase" id="RU366012"/>
    </source>
</evidence>
<dbReference type="InterPro" id="IPR050277">
    <property type="entry name" value="Sodium:Solute_Symporter"/>
</dbReference>
<feature type="transmembrane region" description="Helical" evidence="15">
    <location>
        <begin position="200"/>
        <end position="220"/>
    </location>
</feature>
<comment type="catalytic activity">
    <reaction evidence="13">
        <text>L-proline(in) + Na(+)(in) = L-proline(out) + Na(+)(out)</text>
        <dbReference type="Rhea" id="RHEA:28967"/>
        <dbReference type="ChEBI" id="CHEBI:29101"/>
        <dbReference type="ChEBI" id="CHEBI:60039"/>
    </reaction>
</comment>
<comment type="subcellular location">
    <subcellularLocation>
        <location evidence="1 15">Cell membrane</location>
        <topology evidence="1 15">Multi-pass membrane protein</topology>
    </subcellularLocation>
</comment>
<evidence type="ECO:0000256" key="10">
    <source>
        <dbReference type="ARBA" id="ARBA00023065"/>
    </source>
</evidence>
<dbReference type="RefSeq" id="WP_016931028.1">
    <property type="nucleotide sequence ID" value="NZ_BKAY01000013.1"/>
</dbReference>
<feature type="transmembrane region" description="Helical" evidence="15">
    <location>
        <begin position="57"/>
        <end position="74"/>
    </location>
</feature>
<keyword evidence="5 15" id="KW-0812">Transmembrane</keyword>
<dbReference type="PANTHER" id="PTHR48086:SF3">
    <property type="entry name" value="SODIUM_PROLINE SYMPORTER"/>
    <property type="match status" value="1"/>
</dbReference>
<dbReference type="FunFam" id="1.20.1730.10:FF:000002">
    <property type="entry name" value="Sodium/proline symporter"/>
    <property type="match status" value="1"/>
</dbReference>
<keyword evidence="6 15" id="KW-0769">Symport</keyword>
<dbReference type="GO" id="GO:0015193">
    <property type="term" value="F:L-proline transmembrane transporter activity"/>
    <property type="evidence" value="ECO:0007669"/>
    <property type="project" value="TreeGrafter"/>
</dbReference>
<evidence type="ECO:0000256" key="8">
    <source>
        <dbReference type="ARBA" id="ARBA00022989"/>
    </source>
</evidence>
<evidence type="ECO:0000313" key="17">
    <source>
        <dbReference type="EMBL" id="PPJ79026.1"/>
    </source>
</evidence>
<dbReference type="EMBL" id="PGWX01000063">
    <property type="protein sequence ID" value="PPJ79026.1"/>
    <property type="molecule type" value="Genomic_DNA"/>
</dbReference>
<dbReference type="EMBL" id="JAVSOO010000016">
    <property type="protein sequence ID" value="MDT4286824.1"/>
    <property type="molecule type" value="Genomic_DNA"/>
</dbReference>
<accession>A0A2A1KAQ7</accession>
<evidence type="ECO:0000256" key="6">
    <source>
        <dbReference type="ARBA" id="ARBA00022847"/>
    </source>
</evidence>
<comment type="caution">
    <text evidence="17">The sequence shown here is derived from an EMBL/GenBank/DDBJ whole genome shotgun (WGS) entry which is preliminary data.</text>
</comment>
<dbReference type="GO" id="GO:0031402">
    <property type="term" value="F:sodium ion binding"/>
    <property type="evidence" value="ECO:0007669"/>
    <property type="project" value="UniProtKB-UniRule"/>
</dbReference>
<evidence type="ECO:0000256" key="4">
    <source>
        <dbReference type="ARBA" id="ARBA00022475"/>
    </source>
</evidence>
<evidence type="ECO:0000256" key="3">
    <source>
        <dbReference type="ARBA" id="ARBA00022448"/>
    </source>
</evidence>
<evidence type="ECO:0000256" key="7">
    <source>
        <dbReference type="ARBA" id="ARBA00022970"/>
    </source>
</evidence>
<keyword evidence="8 15" id="KW-1133">Transmembrane helix</keyword>
<dbReference type="Proteomes" id="UP001269271">
    <property type="component" value="Unassembled WGS sequence"/>
</dbReference>
<keyword evidence="7 15" id="KW-0029">Amino-acid transport</keyword>
<dbReference type="Pfam" id="PF00474">
    <property type="entry name" value="SSF"/>
    <property type="match status" value="1"/>
</dbReference>
<keyword evidence="3 15" id="KW-0813">Transport</keyword>
<feature type="transmembrane region" description="Helical" evidence="15">
    <location>
        <begin position="172"/>
        <end position="193"/>
    </location>
</feature>
<evidence type="ECO:0000256" key="12">
    <source>
        <dbReference type="ARBA" id="ARBA00023201"/>
    </source>
</evidence>
<evidence type="ECO:0000313" key="18">
    <source>
        <dbReference type="Proteomes" id="UP000238153"/>
    </source>
</evidence>
<name>A0A2A1KAQ7_STAHA</name>
<dbReference type="InterPro" id="IPR011851">
    <property type="entry name" value="Na/Pro_symporter"/>
</dbReference>
<reference evidence="16 19" key="2">
    <citation type="submission" date="2023-08" db="EMBL/GenBank/DDBJ databases">
        <title>Genomic surveillance of Staphylococcus haemolyticus neonatal outbreak in southern France.</title>
        <authorList>
            <person name="Magnan C."/>
            <person name="Morsli M."/>
            <person name="Thiery B."/>
            <person name="Salipante F."/>
            <person name="Attar J."/>
            <person name="Massimo D.M."/>
            <person name="Ory J."/>
            <person name="Pantel A."/>
            <person name="Lavigne J.-P."/>
        </authorList>
    </citation>
    <scope>NUCLEOTIDE SEQUENCE [LARGE SCALE GENOMIC DNA]</scope>
    <source>
        <strain evidence="16 19">NSH026</strain>
    </source>
</reference>
<feature type="transmembrane region" description="Helical" evidence="15">
    <location>
        <begin position="381"/>
        <end position="402"/>
    </location>
</feature>
<evidence type="ECO:0000256" key="9">
    <source>
        <dbReference type="ARBA" id="ARBA00023053"/>
    </source>
</evidence>
<sequence>MLILGASLPSQVNTNWQTYIMIAIYFIILLIIGYYGYKQATGNLSEYMLGGRSIGPYITALSAGASDMSGWMIMGLPGSVYSTGLSAIWITIGLTLGAYVNYLVVAPRLRVYTEVAGDAITLPDFFKNRLNDKENIIKIISGLIIVVFFTLYTHSGFVSGGKLFESAFGLNYHFGLILVAVIVIAYTFFGGYLAVSITDFFQGVIMLIAMVMVPIVAMLQLNGWDTFSRVAEMKPTNMDLFRGTTFLGIVSLFAWGLGYFGQPHIIVRFMSIKSQKMLPKARRLGISWMTVGLLGAVGVGLTGIAFIPDNHIKMDDPETLFIIMSQILFHPLVGGFLLAAILAAIMSTISSQLLVTSSSLTEDFYKLIRGEERVKTHQKEFVLVGRLSVLVVAIVAIAIAWSPNDTILNLVGNAWAGFGASFSPLVLFSLYWKKLTRAGAISGMVAGALVVIIWIAWIKPLASINEIFGMYEIIPGFIISVIVTYVVSLLTQHPGDFVERDIEKVKSIVREK</sequence>
<comment type="function">
    <text evidence="15">Catalyzes the sodium-dependent uptake of extracellular L-proline.</text>
</comment>
<dbReference type="SMR" id="A0A2A1KAQ7"/>
<feature type="transmembrane region" description="Helical" evidence="15">
    <location>
        <begin position="414"/>
        <end position="432"/>
    </location>
</feature>
<keyword evidence="9 15" id="KW-0915">Sodium</keyword>
<dbReference type="InterPro" id="IPR038377">
    <property type="entry name" value="Na/Glc_symporter_sf"/>
</dbReference>
<dbReference type="GO" id="GO:0015824">
    <property type="term" value="P:proline transport"/>
    <property type="evidence" value="ECO:0007669"/>
    <property type="project" value="UniProtKB-UniRule"/>
</dbReference>
<feature type="transmembrane region" description="Helical" evidence="15">
    <location>
        <begin position="281"/>
        <end position="307"/>
    </location>
</feature>
<feature type="transmembrane region" description="Helical" evidence="15">
    <location>
        <begin position="135"/>
        <end position="152"/>
    </location>
</feature>
<reference evidence="17 18" key="1">
    <citation type="submission" date="2017-11" db="EMBL/GenBank/DDBJ databases">
        <authorList>
            <person name="Founou R.C."/>
            <person name="Founou L."/>
            <person name="Allam M."/>
            <person name="Ismail A."/>
            <person name="Essack S.Y."/>
        </authorList>
    </citation>
    <scope>NUCLEOTIDE SEQUENCE [LARGE SCALE GENOMIC DNA]</scope>
    <source>
        <strain evidence="17 18">G811N2B1</strain>
    </source>
</reference>
<feature type="transmembrane region" description="Helical" evidence="15">
    <location>
        <begin position="16"/>
        <end position="37"/>
    </location>
</feature>
<dbReference type="PANTHER" id="PTHR48086">
    <property type="entry name" value="SODIUM/PROLINE SYMPORTER-RELATED"/>
    <property type="match status" value="1"/>
</dbReference>
<dbReference type="KEGG" id="shh:ShL2_00937"/>
<evidence type="ECO:0000256" key="14">
    <source>
        <dbReference type="RuleBase" id="RU362091"/>
    </source>
</evidence>
<evidence type="ECO:0000256" key="11">
    <source>
        <dbReference type="ARBA" id="ARBA00023136"/>
    </source>
</evidence>
<dbReference type="AlphaFoldDB" id="A0A2A1KAQ7"/>
<dbReference type="PROSITE" id="PS00457">
    <property type="entry name" value="NA_SOLUT_SYMP_2"/>
    <property type="match status" value="1"/>
</dbReference>
<feature type="transmembrane region" description="Helical" evidence="15">
    <location>
        <begin position="240"/>
        <end position="260"/>
    </location>
</feature>
<evidence type="ECO:0000256" key="2">
    <source>
        <dbReference type="ARBA" id="ARBA00006434"/>
    </source>
</evidence>
<evidence type="ECO:0000256" key="5">
    <source>
        <dbReference type="ARBA" id="ARBA00022692"/>
    </source>
</evidence>
<keyword evidence="11 15" id="KW-0472">Membrane</keyword>
<feature type="transmembrane region" description="Helical" evidence="15">
    <location>
        <begin position="86"/>
        <end position="105"/>
    </location>
</feature>
<dbReference type="NCBIfam" id="TIGR00813">
    <property type="entry name" value="sss"/>
    <property type="match status" value="1"/>
</dbReference>
<dbReference type="NCBIfam" id="TIGR02121">
    <property type="entry name" value="Na_Pro_sym"/>
    <property type="match status" value="1"/>
</dbReference>
<gene>
    <name evidence="17" type="primary">putP</name>
    <name evidence="17" type="ORF">CV019_00640</name>
    <name evidence="16" type="ORF">RO950_07290</name>
</gene>
<evidence type="ECO:0000256" key="13">
    <source>
        <dbReference type="ARBA" id="ARBA00033708"/>
    </source>
</evidence>
<proteinExistence type="inferred from homology"/>
<organism evidence="17 18">
    <name type="scientific">Staphylococcus haemolyticus</name>
    <dbReference type="NCBI Taxonomy" id="1283"/>
    <lineage>
        <taxon>Bacteria</taxon>
        <taxon>Bacillati</taxon>
        <taxon>Bacillota</taxon>
        <taxon>Bacilli</taxon>
        <taxon>Bacillales</taxon>
        <taxon>Staphylococcaceae</taxon>
        <taxon>Staphylococcus</taxon>
    </lineage>
</organism>
<dbReference type="Gene3D" id="1.20.1730.10">
    <property type="entry name" value="Sodium/glucose cotransporter"/>
    <property type="match status" value="1"/>
</dbReference>
<dbReference type="GO" id="GO:0005298">
    <property type="term" value="F:proline:sodium symporter activity"/>
    <property type="evidence" value="ECO:0007669"/>
    <property type="project" value="UniProtKB-UniRule"/>
</dbReference>
<evidence type="ECO:0000313" key="19">
    <source>
        <dbReference type="Proteomes" id="UP001269271"/>
    </source>
</evidence>
<protein>
    <recommendedName>
        <fullName evidence="15">Sodium/proline symporter</fullName>
    </recommendedName>
    <alternativeName>
        <fullName evidence="15">Proline permease</fullName>
    </alternativeName>
</protein>
<comment type="similarity">
    <text evidence="2 14">Belongs to the sodium:solute symporter (SSF) (TC 2.A.21) family.</text>
</comment>
<dbReference type="InterPro" id="IPR018212">
    <property type="entry name" value="Na/solute_symporter_CS"/>
</dbReference>
<keyword evidence="19" id="KW-1185">Reference proteome</keyword>
<dbReference type="STRING" id="1283.ShL2_00937"/>
<dbReference type="GO" id="GO:0005886">
    <property type="term" value="C:plasma membrane"/>
    <property type="evidence" value="ECO:0007669"/>
    <property type="project" value="UniProtKB-SubCell"/>
</dbReference>
<feature type="transmembrane region" description="Helical" evidence="15">
    <location>
        <begin position="327"/>
        <end position="349"/>
    </location>
</feature>
<dbReference type="CDD" id="cd11475">
    <property type="entry name" value="SLC5sbd_PutP"/>
    <property type="match status" value="1"/>
</dbReference>
<feature type="transmembrane region" description="Helical" evidence="15">
    <location>
        <begin position="439"/>
        <end position="458"/>
    </location>
</feature>
<dbReference type="Proteomes" id="UP000238153">
    <property type="component" value="Unassembled WGS sequence"/>
</dbReference>
<evidence type="ECO:0000256" key="1">
    <source>
        <dbReference type="ARBA" id="ARBA00004651"/>
    </source>
</evidence>
<evidence type="ECO:0000313" key="16">
    <source>
        <dbReference type="EMBL" id="MDT4286824.1"/>
    </source>
</evidence>
<keyword evidence="12 15" id="KW-0739">Sodium transport</keyword>
<dbReference type="PROSITE" id="PS50283">
    <property type="entry name" value="NA_SOLUT_SYMP_3"/>
    <property type="match status" value="1"/>
</dbReference>
<keyword evidence="4 15" id="KW-1003">Cell membrane</keyword>
<dbReference type="InterPro" id="IPR001734">
    <property type="entry name" value="Na/solute_symporter"/>
</dbReference>
<feature type="transmembrane region" description="Helical" evidence="15">
    <location>
        <begin position="470"/>
        <end position="490"/>
    </location>
</feature>
<keyword evidence="10 15" id="KW-0406">Ion transport</keyword>